<dbReference type="PANTHER" id="PTHR10500">
    <property type="entry name" value="BETA-MICROSEMINOPROTEIN"/>
    <property type="match status" value="1"/>
</dbReference>
<organism evidence="6 7">
    <name type="scientific">Perca fluviatilis</name>
    <name type="common">European perch</name>
    <dbReference type="NCBI Taxonomy" id="8168"/>
    <lineage>
        <taxon>Eukaryota</taxon>
        <taxon>Metazoa</taxon>
        <taxon>Chordata</taxon>
        <taxon>Craniata</taxon>
        <taxon>Vertebrata</taxon>
        <taxon>Euteleostomi</taxon>
        <taxon>Actinopterygii</taxon>
        <taxon>Neopterygii</taxon>
        <taxon>Teleostei</taxon>
        <taxon>Neoteleostei</taxon>
        <taxon>Acanthomorphata</taxon>
        <taxon>Eupercaria</taxon>
        <taxon>Perciformes</taxon>
        <taxon>Percoidei</taxon>
        <taxon>Percidae</taxon>
        <taxon>Percinae</taxon>
        <taxon>Perca</taxon>
    </lineage>
</organism>
<accession>A0A6A5FI05</accession>
<feature type="chain" id="PRO_5025600242" description="Beta-microseminoprotein-like" evidence="5">
    <location>
        <begin position="20"/>
        <end position="200"/>
    </location>
</feature>
<protein>
    <recommendedName>
        <fullName evidence="8">Beta-microseminoprotein-like</fullName>
    </recommendedName>
</protein>
<reference evidence="6 7" key="1">
    <citation type="submission" date="2019-06" db="EMBL/GenBank/DDBJ databases">
        <title>A chromosome-scale genome assembly of the European perch, Perca fluviatilis.</title>
        <authorList>
            <person name="Roques C."/>
            <person name="Zahm M."/>
            <person name="Cabau C."/>
            <person name="Klopp C."/>
            <person name="Bouchez O."/>
            <person name="Donnadieu C."/>
            <person name="Kuhl H."/>
            <person name="Gislard M."/>
            <person name="Guendouz S."/>
            <person name="Journot L."/>
            <person name="Haffray P."/>
            <person name="Bestin A."/>
            <person name="Morvezen R."/>
            <person name="Feron R."/>
            <person name="Wen M."/>
            <person name="Jouanno E."/>
            <person name="Herpin A."/>
            <person name="Schartl M."/>
            <person name="Postlethwait J."/>
            <person name="Schaerlinger B."/>
            <person name="Chardard D."/>
            <person name="Lecocq T."/>
            <person name="Poncet C."/>
            <person name="Jaffrelo L."/>
            <person name="Lampietro C."/>
            <person name="Guiguen Y."/>
        </authorList>
    </citation>
    <scope>NUCLEOTIDE SEQUENCE [LARGE SCALE GENOMIC DNA]</scope>
    <source>
        <tissue evidence="6">Blood</tissue>
    </source>
</reference>
<keyword evidence="4" id="KW-1015">Disulfide bond</keyword>
<dbReference type="InterPro" id="IPR008735">
    <property type="entry name" value="PSP94"/>
</dbReference>
<dbReference type="Gene3D" id="2.60.40.1900">
    <property type="entry name" value="Beta-microseminoprotein (PSP94) domain"/>
    <property type="match status" value="2"/>
</dbReference>
<evidence type="ECO:0000256" key="1">
    <source>
        <dbReference type="ARBA" id="ARBA00004613"/>
    </source>
</evidence>
<evidence type="ECO:0000313" key="6">
    <source>
        <dbReference type="EMBL" id="KAF1389703.1"/>
    </source>
</evidence>
<keyword evidence="5" id="KW-0732">Signal</keyword>
<dbReference type="PANTHER" id="PTHR10500:SF7">
    <property type="entry name" value="BETA-MICROSEMINOPROTEIN"/>
    <property type="match status" value="1"/>
</dbReference>
<dbReference type="AlphaFoldDB" id="A0A6A5FI05"/>
<keyword evidence="3" id="KW-0964">Secreted</keyword>
<proteinExistence type="inferred from homology"/>
<evidence type="ECO:0000256" key="2">
    <source>
        <dbReference type="ARBA" id="ARBA00010352"/>
    </source>
</evidence>
<evidence type="ECO:0000256" key="3">
    <source>
        <dbReference type="ARBA" id="ARBA00022525"/>
    </source>
</evidence>
<comment type="subcellular location">
    <subcellularLocation>
        <location evidence="1">Secreted</location>
    </subcellularLocation>
</comment>
<keyword evidence="7" id="KW-1185">Reference proteome</keyword>
<name>A0A6A5FI05_PERFL</name>
<dbReference type="Pfam" id="PF05825">
    <property type="entry name" value="PSP94"/>
    <property type="match status" value="2"/>
</dbReference>
<gene>
    <name evidence="6" type="ORF">PFLUV_G00076240</name>
</gene>
<evidence type="ECO:0008006" key="8">
    <source>
        <dbReference type="Google" id="ProtNLM"/>
    </source>
</evidence>
<dbReference type="GO" id="GO:0005576">
    <property type="term" value="C:extracellular region"/>
    <property type="evidence" value="ECO:0007669"/>
    <property type="project" value="UniProtKB-SubCell"/>
</dbReference>
<comment type="caution">
    <text evidence="6">The sequence shown here is derived from an EMBL/GenBank/DDBJ whole genome shotgun (WGS) entry which is preliminary data.</text>
</comment>
<feature type="signal peptide" evidence="5">
    <location>
        <begin position="1"/>
        <end position="19"/>
    </location>
</feature>
<comment type="similarity">
    <text evidence="2">Belongs to the beta-microseminoprotein family.</text>
</comment>
<dbReference type="EMBL" id="VHII01000006">
    <property type="protein sequence ID" value="KAF1389703.1"/>
    <property type="molecule type" value="Genomic_DNA"/>
</dbReference>
<dbReference type="Proteomes" id="UP000465112">
    <property type="component" value="Chromosome 6"/>
</dbReference>
<evidence type="ECO:0000313" key="7">
    <source>
        <dbReference type="Proteomes" id="UP000465112"/>
    </source>
</evidence>
<sequence length="200" mass="21978">MKYLALAVLLCALVSLSNAYCFQKAMKPGVTHCQDDVDQTWHAMGSSWRNSGCMDCDCGGCCSAYSTPKHFPDDCVSVFDSHACEYIVHKKDDPSKYLALAMLLCALASLSSAQCYYTLLKPGVTHCQDDVDQTWHAVGSRWRNSRCMDCDCGRCCAGYSTPKLFPDDCVSVFDSQACKYIVHKKNDPSVLCPIYGAAGK</sequence>
<evidence type="ECO:0000256" key="5">
    <source>
        <dbReference type="SAM" id="SignalP"/>
    </source>
</evidence>
<evidence type="ECO:0000256" key="4">
    <source>
        <dbReference type="ARBA" id="ARBA00023157"/>
    </source>
</evidence>